<feature type="compositionally biased region" description="Basic and acidic residues" evidence="1">
    <location>
        <begin position="11"/>
        <end position="37"/>
    </location>
</feature>
<feature type="transmembrane region" description="Helical" evidence="2">
    <location>
        <begin position="89"/>
        <end position="107"/>
    </location>
</feature>
<comment type="caution">
    <text evidence="3">The sequence shown here is derived from an EMBL/GenBank/DDBJ whole genome shotgun (WGS) entry which is preliminary data.</text>
</comment>
<dbReference type="EMBL" id="PVNG01000002">
    <property type="protein sequence ID" value="PRX68951.1"/>
    <property type="molecule type" value="Genomic_DNA"/>
</dbReference>
<evidence type="ECO:0008006" key="5">
    <source>
        <dbReference type="Google" id="ProtNLM"/>
    </source>
</evidence>
<evidence type="ECO:0000313" key="4">
    <source>
        <dbReference type="Proteomes" id="UP000238312"/>
    </source>
</evidence>
<name>A0A2T0N821_9ACTN</name>
<accession>A0A2T0N821</accession>
<protein>
    <recommendedName>
        <fullName evidence="5">MmpS family membrane protein</fullName>
    </recommendedName>
</protein>
<sequence length="262" mass="27884">MTGAWQPPDQHPSDQHPSDQRPSDRFERDQRPLDQRQHRQPPPVPGDERWRPGPSLPVTPPTPALGIISLLMGGIGAAAAFFPLLRLPGVLLGLIGAGLGLVTVAVKSLGGKLLAAGGFALGLASVPIAVLLLLQQLGKPAAIVPPLSVSSAEPSRKATTLTGPAEVEFEVDGYGVDVAAVAYRIDGPSRKAGTVDDGYAELPYRRKVELDQAPLSMWLIAGRSREQGSLVCRIRVNGLVLYEERVSVDSTASECKAEWWVS</sequence>
<dbReference type="AlphaFoldDB" id="A0A2T0N821"/>
<evidence type="ECO:0000313" key="3">
    <source>
        <dbReference type="EMBL" id="PRX68951.1"/>
    </source>
</evidence>
<feature type="transmembrane region" description="Helical" evidence="2">
    <location>
        <begin position="113"/>
        <end position="134"/>
    </location>
</feature>
<dbReference type="RefSeq" id="WP_106234935.1">
    <property type="nucleotide sequence ID" value="NZ_PVNG01000002.1"/>
</dbReference>
<keyword evidence="2" id="KW-0472">Membrane</keyword>
<dbReference type="Proteomes" id="UP000238312">
    <property type="component" value="Unassembled WGS sequence"/>
</dbReference>
<evidence type="ECO:0000256" key="1">
    <source>
        <dbReference type="SAM" id="MobiDB-lite"/>
    </source>
</evidence>
<dbReference type="Gene3D" id="2.60.40.2880">
    <property type="entry name" value="MmpS1-5, C-terminal soluble domain"/>
    <property type="match status" value="1"/>
</dbReference>
<evidence type="ECO:0000256" key="2">
    <source>
        <dbReference type="SAM" id="Phobius"/>
    </source>
</evidence>
<keyword evidence="4" id="KW-1185">Reference proteome</keyword>
<feature type="region of interest" description="Disordered" evidence="1">
    <location>
        <begin position="1"/>
        <end position="58"/>
    </location>
</feature>
<reference evidence="3 4" key="1">
    <citation type="submission" date="2018-03" db="EMBL/GenBank/DDBJ databases">
        <title>Genomic Encyclopedia of Type Strains, Phase III (KMG-III): the genomes of soil and plant-associated and newly described type strains.</title>
        <authorList>
            <person name="Whitman W."/>
        </authorList>
    </citation>
    <scope>NUCLEOTIDE SEQUENCE [LARGE SCALE GENOMIC DNA]</scope>
    <source>
        <strain evidence="3 4">CGMCC 4.7104</strain>
    </source>
</reference>
<proteinExistence type="predicted"/>
<organism evidence="3 4">
    <name type="scientific">Nonomuraea fuscirosea</name>
    <dbReference type="NCBI Taxonomy" id="1291556"/>
    <lineage>
        <taxon>Bacteria</taxon>
        <taxon>Bacillati</taxon>
        <taxon>Actinomycetota</taxon>
        <taxon>Actinomycetes</taxon>
        <taxon>Streptosporangiales</taxon>
        <taxon>Streptosporangiaceae</taxon>
        <taxon>Nonomuraea</taxon>
    </lineage>
</organism>
<gene>
    <name evidence="3" type="ORF">B0I32_1027</name>
</gene>
<keyword evidence="2" id="KW-0812">Transmembrane</keyword>
<feature type="transmembrane region" description="Helical" evidence="2">
    <location>
        <begin position="64"/>
        <end position="82"/>
    </location>
</feature>
<keyword evidence="2" id="KW-1133">Transmembrane helix</keyword>
<dbReference type="InterPro" id="IPR038468">
    <property type="entry name" value="MmpS_C"/>
</dbReference>